<dbReference type="Pfam" id="PF05848">
    <property type="entry name" value="CtsR"/>
    <property type="match status" value="1"/>
</dbReference>
<comment type="similarity">
    <text evidence="1 8">Belongs to the CtsR family.</text>
</comment>
<evidence type="ECO:0000313" key="12">
    <source>
        <dbReference type="Proteomes" id="UP000243688"/>
    </source>
</evidence>
<evidence type="ECO:0000259" key="10">
    <source>
        <dbReference type="Pfam" id="PF17727"/>
    </source>
</evidence>
<evidence type="ECO:0000256" key="8">
    <source>
        <dbReference type="PIRNR" id="PIRNR010607"/>
    </source>
</evidence>
<protein>
    <recommendedName>
        <fullName evidence="2 8">Transcriptional regulator CtsR</fullName>
    </recommendedName>
</protein>
<dbReference type="InterPro" id="IPR041908">
    <property type="entry name" value="CtsR_C_sf"/>
</dbReference>
<keyword evidence="4 8" id="KW-0805">Transcription regulation</keyword>
<accession>A0A2A6E3R8</accession>
<evidence type="ECO:0000256" key="6">
    <source>
        <dbReference type="ARBA" id="ARBA00023125"/>
    </source>
</evidence>
<evidence type="ECO:0000256" key="4">
    <source>
        <dbReference type="ARBA" id="ARBA00023015"/>
    </source>
</evidence>
<dbReference type="GO" id="GO:0006355">
    <property type="term" value="P:regulation of DNA-templated transcription"/>
    <property type="evidence" value="ECO:0007669"/>
    <property type="project" value="UniProtKB-UniRule"/>
</dbReference>
<dbReference type="PIRSF" id="PIRSF010607">
    <property type="entry name" value="Txn_repr_CtsR"/>
    <property type="match status" value="1"/>
</dbReference>
<reference evidence="11 12" key="1">
    <citation type="submission" date="2016-12" db="EMBL/GenBank/DDBJ databases">
        <title>Candidatus Reconcilibacillus cellulovorans genome.</title>
        <authorList>
            <person name="Kolinko S."/>
            <person name="Wu Y.-W."/>
            <person name="Tachea F."/>
            <person name="Denzel E."/>
            <person name="Hiras J."/>
            <person name="Baecker N."/>
            <person name="Chan L.J."/>
            <person name="Eichorst S.A."/>
            <person name="Frey D."/>
            <person name="Adams P.D."/>
            <person name="Pray T."/>
            <person name="Tanjore D."/>
            <person name="Petzold C.J."/>
            <person name="Gladden J.M."/>
            <person name="Simmons B.A."/>
            <person name="Singer S.W."/>
        </authorList>
    </citation>
    <scope>NUCLEOTIDE SEQUENCE [LARGE SCALE GENOMIC DNA]</scope>
    <source>
        <strain evidence="11">JTherm</strain>
    </source>
</reference>
<feature type="domain" description="CtsR N-terminal HTH" evidence="9">
    <location>
        <begin position="3"/>
        <end position="73"/>
    </location>
</feature>
<dbReference type="InterPro" id="IPR041902">
    <property type="entry name" value="CtsR_N_sf"/>
</dbReference>
<dbReference type="InterPro" id="IPR041473">
    <property type="entry name" value="CtsR_C"/>
</dbReference>
<dbReference type="FunFam" id="3.30.56.130:FF:000001">
    <property type="entry name" value="Transcriptional regulator CtsR"/>
    <property type="match status" value="1"/>
</dbReference>
<evidence type="ECO:0000313" key="11">
    <source>
        <dbReference type="EMBL" id="PDO11407.1"/>
    </source>
</evidence>
<evidence type="ECO:0000256" key="7">
    <source>
        <dbReference type="ARBA" id="ARBA00023163"/>
    </source>
</evidence>
<keyword evidence="7 8" id="KW-0804">Transcription</keyword>
<keyword evidence="3 8" id="KW-0678">Repressor</keyword>
<dbReference type="Gene3D" id="3.30.56.130">
    <property type="entry name" value="Transcriptional regulator CtsR, winged HTH domain"/>
    <property type="match status" value="1"/>
</dbReference>
<evidence type="ECO:0000259" key="9">
    <source>
        <dbReference type="Pfam" id="PF05848"/>
    </source>
</evidence>
<sequence>MKNISDLIEQHLKQILQNSPDGVVEIQRNELADKFRCVPSQINYVISTRFTVERGYLVESKRGGGGYVRIQRVTWPAEERLVEHLFRTAGDRLDQSTAEALIDRLEETKRATPREASLLRAALCRDAIGLPLPLRDEVRARLFKAMVAALFGERRSST</sequence>
<keyword evidence="6 8" id="KW-0238">DNA-binding</keyword>
<dbReference type="InterPro" id="IPR040465">
    <property type="entry name" value="CtsR_N"/>
</dbReference>
<feature type="domain" description="CtsR C-terminal dimerization" evidence="10">
    <location>
        <begin position="79"/>
        <end position="147"/>
    </location>
</feature>
<evidence type="ECO:0000256" key="3">
    <source>
        <dbReference type="ARBA" id="ARBA00022491"/>
    </source>
</evidence>
<proteinExistence type="inferred from homology"/>
<dbReference type="EMBL" id="MOXJ01000003">
    <property type="protein sequence ID" value="PDO11407.1"/>
    <property type="molecule type" value="Genomic_DNA"/>
</dbReference>
<evidence type="ECO:0000256" key="5">
    <source>
        <dbReference type="ARBA" id="ARBA00023016"/>
    </source>
</evidence>
<dbReference type="Gene3D" id="1.10.1200.150">
    <property type="entry name" value="Transcriptional regulator CtsR, C-terminal domain"/>
    <property type="match status" value="1"/>
</dbReference>
<organism evidence="11 12">
    <name type="scientific">Candidatus Reconcilbacillus cellulovorans</name>
    <dbReference type="NCBI Taxonomy" id="1906605"/>
    <lineage>
        <taxon>Bacteria</taxon>
        <taxon>Bacillati</taxon>
        <taxon>Bacillota</taxon>
        <taxon>Bacilli</taxon>
        <taxon>Bacillales</taxon>
        <taxon>Paenibacillaceae</taxon>
        <taxon>Candidatus Reconcilbacillus</taxon>
    </lineage>
</organism>
<comment type="caution">
    <text evidence="11">The sequence shown here is derived from an EMBL/GenBank/DDBJ whole genome shotgun (WGS) entry which is preliminary data.</text>
</comment>
<dbReference type="Proteomes" id="UP000243688">
    <property type="component" value="Unassembled WGS sequence"/>
</dbReference>
<gene>
    <name evidence="11" type="ORF">BLM47_02080</name>
</gene>
<evidence type="ECO:0000256" key="1">
    <source>
        <dbReference type="ARBA" id="ARBA00010189"/>
    </source>
</evidence>
<dbReference type="AlphaFoldDB" id="A0A2A6E3R8"/>
<evidence type="ECO:0000256" key="2">
    <source>
        <dbReference type="ARBA" id="ARBA00014129"/>
    </source>
</evidence>
<name>A0A2A6E3R8_9BACL</name>
<keyword evidence="5" id="KW-0346">Stress response</keyword>
<dbReference type="InterPro" id="IPR008463">
    <property type="entry name" value="CtsR"/>
</dbReference>
<dbReference type="Pfam" id="PF17727">
    <property type="entry name" value="CtsR_C"/>
    <property type="match status" value="1"/>
</dbReference>
<dbReference type="GO" id="GO:0003677">
    <property type="term" value="F:DNA binding"/>
    <property type="evidence" value="ECO:0007669"/>
    <property type="project" value="UniProtKB-UniRule"/>
</dbReference>